<reference evidence="1 2" key="1">
    <citation type="journal article" date="2014" name="Agronomy (Basel)">
        <title>A Draft Genome Sequence for Ensete ventricosum, the Drought-Tolerant Tree Against Hunger.</title>
        <authorList>
            <person name="Harrison J."/>
            <person name="Moore K.A."/>
            <person name="Paszkiewicz K."/>
            <person name="Jones T."/>
            <person name="Grant M."/>
            <person name="Ambacheew D."/>
            <person name="Muzemil S."/>
            <person name="Studholme D.J."/>
        </authorList>
    </citation>
    <scope>NUCLEOTIDE SEQUENCE [LARGE SCALE GENOMIC DNA]</scope>
</reference>
<comment type="caution">
    <text evidence="1">The sequence shown here is derived from an EMBL/GenBank/DDBJ whole genome shotgun (WGS) entry which is preliminary data.</text>
</comment>
<proteinExistence type="predicted"/>
<dbReference type="AlphaFoldDB" id="A0A426XFV8"/>
<protein>
    <submittedName>
        <fullName evidence="1">Uncharacterized protein</fullName>
    </submittedName>
</protein>
<gene>
    <name evidence="1" type="ORF">B296_00040083</name>
</gene>
<accession>A0A426XFV8</accession>
<organism evidence="1 2">
    <name type="scientific">Ensete ventricosum</name>
    <name type="common">Abyssinian banana</name>
    <name type="synonym">Musa ensete</name>
    <dbReference type="NCBI Taxonomy" id="4639"/>
    <lineage>
        <taxon>Eukaryota</taxon>
        <taxon>Viridiplantae</taxon>
        <taxon>Streptophyta</taxon>
        <taxon>Embryophyta</taxon>
        <taxon>Tracheophyta</taxon>
        <taxon>Spermatophyta</taxon>
        <taxon>Magnoliopsida</taxon>
        <taxon>Liliopsida</taxon>
        <taxon>Zingiberales</taxon>
        <taxon>Musaceae</taxon>
        <taxon>Ensete</taxon>
    </lineage>
</organism>
<name>A0A426XFV8_ENSVE</name>
<evidence type="ECO:0000313" key="1">
    <source>
        <dbReference type="EMBL" id="RRT38333.1"/>
    </source>
</evidence>
<sequence>RGHAAGGGCPLQGRKGGRQPVRCFLKAAAPAVGATAHSDGVQRCYLRRAAAVQMGARRGLGHPFK</sequence>
<feature type="non-terminal residue" evidence="1">
    <location>
        <position position="1"/>
    </location>
</feature>
<dbReference type="EMBL" id="AMZH03021305">
    <property type="protein sequence ID" value="RRT38333.1"/>
    <property type="molecule type" value="Genomic_DNA"/>
</dbReference>
<dbReference type="Proteomes" id="UP000287651">
    <property type="component" value="Unassembled WGS sequence"/>
</dbReference>
<evidence type="ECO:0000313" key="2">
    <source>
        <dbReference type="Proteomes" id="UP000287651"/>
    </source>
</evidence>